<sequence length="325" mass="35414">MRTKHTAHSLPSFPIYSSAFVSANELILGGGGGQSRSGIKNKLRLYRVESDTVLELVDELELDKGEDAPMSMAGYPETKQLVCGVNSSAEALKTGENQNCRRFIKVTVLSPDGRLLAAAGNKDQTADGTTEKKAGKQKEVALPKLDLVKTVDRPTLPGQDGGSSFRSARYHPLDSKVLYTVVNAVPPRNRTKNSPRRAFVCKWNTEKWEVAKLRKVGDRGLTCFDVSANGKFLAFGSSDYTVGILDSQTLAPLLTILKAHEFPPTTLRFNPTSNLLMSGSADNTVRIVTIPDHLAGASWSSWIIVIVTLLVILFAIIAQQMHQAF</sequence>
<keyword evidence="6" id="KW-0256">Endoplasmic reticulum</keyword>
<keyword evidence="9 12" id="KW-1133">Transmembrane helix</keyword>
<dbReference type="SUPFAM" id="SSF50998">
    <property type="entry name" value="Quinoprotein alcohol dehydrogenase-like"/>
    <property type="match status" value="1"/>
</dbReference>
<evidence type="ECO:0000256" key="12">
    <source>
        <dbReference type="SAM" id="Phobius"/>
    </source>
</evidence>
<keyword evidence="3 11" id="KW-0853">WD repeat</keyword>
<keyword evidence="4 12" id="KW-0812">Transmembrane</keyword>
<dbReference type="EMBL" id="MLYV02001076">
    <property type="protein sequence ID" value="PSR73491.1"/>
    <property type="molecule type" value="Genomic_DNA"/>
</dbReference>
<dbReference type="GO" id="GO:0005789">
    <property type="term" value="C:endoplasmic reticulum membrane"/>
    <property type="evidence" value="ECO:0007669"/>
    <property type="project" value="UniProtKB-SubCell"/>
</dbReference>
<dbReference type="SMART" id="SM00320">
    <property type="entry name" value="WD40"/>
    <property type="match status" value="2"/>
</dbReference>
<name>A0A2R6NM93_9APHY</name>
<evidence type="ECO:0000256" key="11">
    <source>
        <dbReference type="PROSITE-ProRule" id="PRU00221"/>
    </source>
</evidence>
<evidence type="ECO:0000313" key="14">
    <source>
        <dbReference type="Proteomes" id="UP000186601"/>
    </source>
</evidence>
<evidence type="ECO:0000256" key="6">
    <source>
        <dbReference type="ARBA" id="ARBA00022824"/>
    </source>
</evidence>
<keyword evidence="5" id="KW-0677">Repeat</keyword>
<dbReference type="OrthoDB" id="2013972at2759"/>
<reference evidence="13 14" key="1">
    <citation type="submission" date="2018-02" db="EMBL/GenBank/DDBJ databases">
        <title>Genome sequence of the basidiomycete white-rot fungus Phlebia centrifuga.</title>
        <authorList>
            <person name="Granchi Z."/>
            <person name="Peng M."/>
            <person name="de Vries R.P."/>
            <person name="Hilden K."/>
            <person name="Makela M.R."/>
            <person name="Grigoriev I."/>
            <person name="Riley R."/>
        </authorList>
    </citation>
    <scope>NUCLEOTIDE SEQUENCE [LARGE SCALE GENOMIC DNA]</scope>
    <source>
        <strain evidence="13 14">FBCC195</strain>
    </source>
</reference>
<dbReference type="Proteomes" id="UP000186601">
    <property type="component" value="Unassembled WGS sequence"/>
</dbReference>
<evidence type="ECO:0000256" key="2">
    <source>
        <dbReference type="ARBA" id="ARBA00022448"/>
    </source>
</evidence>
<evidence type="ECO:0000256" key="4">
    <source>
        <dbReference type="ARBA" id="ARBA00022692"/>
    </source>
</evidence>
<dbReference type="GO" id="GO:0015031">
    <property type="term" value="P:protein transport"/>
    <property type="evidence" value="ECO:0007669"/>
    <property type="project" value="UniProtKB-KW"/>
</dbReference>
<organism evidence="13 14">
    <name type="scientific">Hermanssonia centrifuga</name>
    <dbReference type="NCBI Taxonomy" id="98765"/>
    <lineage>
        <taxon>Eukaryota</taxon>
        <taxon>Fungi</taxon>
        <taxon>Dikarya</taxon>
        <taxon>Basidiomycota</taxon>
        <taxon>Agaricomycotina</taxon>
        <taxon>Agaricomycetes</taxon>
        <taxon>Polyporales</taxon>
        <taxon>Meruliaceae</taxon>
        <taxon>Hermanssonia</taxon>
    </lineage>
</organism>
<dbReference type="InterPro" id="IPR001680">
    <property type="entry name" value="WD40_rpt"/>
</dbReference>
<dbReference type="PANTHER" id="PTHR23284:SF0">
    <property type="entry name" value="PROLACTIN REGULATORY ELEMENT-BINDING PROTEIN"/>
    <property type="match status" value="1"/>
</dbReference>
<evidence type="ECO:0000256" key="8">
    <source>
        <dbReference type="ARBA" id="ARBA00022927"/>
    </source>
</evidence>
<dbReference type="GO" id="GO:0006888">
    <property type="term" value="P:endoplasmic reticulum to Golgi vesicle-mediated transport"/>
    <property type="evidence" value="ECO:0007669"/>
    <property type="project" value="TreeGrafter"/>
</dbReference>
<evidence type="ECO:0000313" key="13">
    <source>
        <dbReference type="EMBL" id="PSR73491.1"/>
    </source>
</evidence>
<dbReference type="PANTHER" id="PTHR23284">
    <property type="entry name" value="PROLACTIN REGULATORY ELEMENT BINDING PROTEIN"/>
    <property type="match status" value="1"/>
</dbReference>
<dbReference type="InterPro" id="IPR045260">
    <property type="entry name" value="Sec12-like"/>
</dbReference>
<keyword evidence="2" id="KW-0813">Transport</keyword>
<dbReference type="Pfam" id="PF00400">
    <property type="entry name" value="WD40"/>
    <property type="match status" value="1"/>
</dbReference>
<proteinExistence type="predicted"/>
<evidence type="ECO:0000256" key="7">
    <source>
        <dbReference type="ARBA" id="ARBA00022892"/>
    </source>
</evidence>
<dbReference type="InterPro" id="IPR011047">
    <property type="entry name" value="Quinoprotein_ADH-like_sf"/>
</dbReference>
<evidence type="ECO:0000256" key="9">
    <source>
        <dbReference type="ARBA" id="ARBA00022989"/>
    </source>
</evidence>
<dbReference type="InterPro" id="IPR015943">
    <property type="entry name" value="WD40/YVTN_repeat-like_dom_sf"/>
</dbReference>
<keyword evidence="8" id="KW-0653">Protein transport</keyword>
<comment type="caution">
    <text evidence="13">The sequence shown here is derived from an EMBL/GenBank/DDBJ whole genome shotgun (WGS) entry which is preliminary data.</text>
</comment>
<dbReference type="AlphaFoldDB" id="A0A2R6NM93"/>
<dbReference type="GO" id="GO:0005085">
    <property type="term" value="F:guanyl-nucleotide exchange factor activity"/>
    <property type="evidence" value="ECO:0007669"/>
    <property type="project" value="InterPro"/>
</dbReference>
<keyword evidence="14" id="KW-1185">Reference proteome</keyword>
<dbReference type="STRING" id="98765.A0A2R6NM93"/>
<evidence type="ECO:0000256" key="10">
    <source>
        <dbReference type="ARBA" id="ARBA00023136"/>
    </source>
</evidence>
<evidence type="ECO:0000256" key="5">
    <source>
        <dbReference type="ARBA" id="ARBA00022737"/>
    </source>
</evidence>
<accession>A0A2R6NM93</accession>
<keyword evidence="7" id="KW-0931">ER-Golgi transport</keyword>
<evidence type="ECO:0000256" key="1">
    <source>
        <dbReference type="ARBA" id="ARBA00004648"/>
    </source>
</evidence>
<gene>
    <name evidence="13" type="ORF">PHLCEN_2v10783</name>
</gene>
<evidence type="ECO:0000256" key="3">
    <source>
        <dbReference type="ARBA" id="ARBA00022574"/>
    </source>
</evidence>
<comment type="subcellular location">
    <subcellularLocation>
        <location evidence="1">Endoplasmic reticulum membrane</location>
        <topology evidence="1">Single-pass type II membrane protein</topology>
    </subcellularLocation>
</comment>
<feature type="transmembrane region" description="Helical" evidence="12">
    <location>
        <begin position="299"/>
        <end position="318"/>
    </location>
</feature>
<protein>
    <submittedName>
        <fullName evidence="13">Uncharacterized protein</fullName>
    </submittedName>
</protein>
<dbReference type="GO" id="GO:0003400">
    <property type="term" value="P:regulation of COPII vesicle coating"/>
    <property type="evidence" value="ECO:0007669"/>
    <property type="project" value="TreeGrafter"/>
</dbReference>
<dbReference type="PROSITE" id="PS50082">
    <property type="entry name" value="WD_REPEATS_2"/>
    <property type="match status" value="1"/>
</dbReference>
<dbReference type="Gene3D" id="2.130.10.10">
    <property type="entry name" value="YVTN repeat-like/Quinoprotein amine dehydrogenase"/>
    <property type="match status" value="2"/>
</dbReference>
<feature type="repeat" description="WD" evidence="11">
    <location>
        <begin position="257"/>
        <end position="287"/>
    </location>
</feature>
<keyword evidence="10 12" id="KW-0472">Membrane</keyword>